<dbReference type="Gene3D" id="2.40.128.270">
    <property type="match status" value="1"/>
</dbReference>
<dbReference type="AlphaFoldDB" id="A0A1I1SFI7"/>
<keyword evidence="3" id="KW-1185">Reference proteome</keyword>
<protein>
    <submittedName>
        <fullName evidence="2">META domain-containing protein</fullName>
    </submittedName>
</protein>
<name>A0A1I1SFI7_9BURK</name>
<evidence type="ECO:0000313" key="3">
    <source>
        <dbReference type="Proteomes" id="UP000199517"/>
    </source>
</evidence>
<organism evidence="2 3">
    <name type="scientific">Paracidovorax konjaci</name>
    <dbReference type="NCBI Taxonomy" id="32040"/>
    <lineage>
        <taxon>Bacteria</taxon>
        <taxon>Pseudomonadati</taxon>
        <taxon>Pseudomonadota</taxon>
        <taxon>Betaproteobacteria</taxon>
        <taxon>Burkholderiales</taxon>
        <taxon>Comamonadaceae</taxon>
        <taxon>Paracidovorax</taxon>
    </lineage>
</organism>
<feature type="domain" description="DUF306" evidence="1">
    <location>
        <begin position="44"/>
        <end position="160"/>
    </location>
</feature>
<sequence>MAASWCGVSAAKGPAVPAPLPPPALASASGPDSPPATAEVRGRLEAHEWVLSKVYDDAGHEQAGWRMAGMDGGPAMRMGFYRHGNVTAMVCNFISLDYALAGNDGMRMVGRMQTMAACSVQGLMDLEARVGRQLPQVRRYALATGVDAGPRLELRFADGSRWELEGRDKPLRP</sequence>
<accession>A0A1I1SFI7</accession>
<dbReference type="Proteomes" id="UP000199517">
    <property type="component" value="Unassembled WGS sequence"/>
</dbReference>
<dbReference type="Pfam" id="PF03724">
    <property type="entry name" value="META"/>
    <property type="match status" value="1"/>
</dbReference>
<dbReference type="InterPro" id="IPR038670">
    <property type="entry name" value="HslJ-like_sf"/>
</dbReference>
<proteinExistence type="predicted"/>
<evidence type="ECO:0000259" key="1">
    <source>
        <dbReference type="Pfam" id="PF03724"/>
    </source>
</evidence>
<dbReference type="STRING" id="32040.SAMN04489710_102182"/>
<gene>
    <name evidence="2" type="ORF">SAMN04489710_102182</name>
</gene>
<reference evidence="3" key="1">
    <citation type="submission" date="2016-10" db="EMBL/GenBank/DDBJ databases">
        <authorList>
            <person name="Varghese N."/>
            <person name="Submissions S."/>
        </authorList>
    </citation>
    <scope>NUCLEOTIDE SEQUENCE [LARGE SCALE GENOMIC DNA]</scope>
    <source>
        <strain evidence="3">DSM 7481</strain>
    </source>
</reference>
<evidence type="ECO:0000313" key="2">
    <source>
        <dbReference type="EMBL" id="SFD45216.1"/>
    </source>
</evidence>
<dbReference type="InterPro" id="IPR005184">
    <property type="entry name" value="DUF306_Meta_HslJ"/>
</dbReference>
<dbReference type="EMBL" id="FOMQ01000002">
    <property type="protein sequence ID" value="SFD45216.1"/>
    <property type="molecule type" value="Genomic_DNA"/>
</dbReference>